<keyword evidence="5 6" id="KW-0472">Membrane</keyword>
<evidence type="ECO:0000256" key="5">
    <source>
        <dbReference type="ARBA" id="ARBA00023136"/>
    </source>
</evidence>
<keyword evidence="8" id="KW-1185">Reference proteome</keyword>
<feature type="transmembrane region" description="Helical" evidence="6">
    <location>
        <begin position="190"/>
        <end position="213"/>
    </location>
</feature>
<evidence type="ECO:0000256" key="1">
    <source>
        <dbReference type="ARBA" id="ARBA00004651"/>
    </source>
</evidence>
<reference evidence="7 8" key="1">
    <citation type="submission" date="2018-10" db="EMBL/GenBank/DDBJ databases">
        <title>Draft genome of Mycobacterium hodleri strain B.</title>
        <authorList>
            <person name="Amande T.J."/>
            <person name="Mcgenity T.J."/>
        </authorList>
    </citation>
    <scope>NUCLEOTIDE SEQUENCE [LARGE SCALE GENOMIC DNA]</scope>
    <source>
        <strain evidence="7 8">B</strain>
    </source>
</reference>
<feature type="transmembrane region" description="Helical" evidence="6">
    <location>
        <begin position="50"/>
        <end position="76"/>
    </location>
</feature>
<evidence type="ECO:0000256" key="6">
    <source>
        <dbReference type="SAM" id="Phobius"/>
    </source>
</evidence>
<evidence type="ECO:0000256" key="2">
    <source>
        <dbReference type="ARBA" id="ARBA00022475"/>
    </source>
</evidence>
<organism evidence="7 8">
    <name type="scientific">Mycolicibacterium hodleri</name>
    <dbReference type="NCBI Taxonomy" id="49897"/>
    <lineage>
        <taxon>Bacteria</taxon>
        <taxon>Bacillati</taxon>
        <taxon>Actinomycetota</taxon>
        <taxon>Actinomycetes</taxon>
        <taxon>Mycobacteriales</taxon>
        <taxon>Mycobacteriaceae</taxon>
        <taxon>Mycolicibacterium</taxon>
    </lineage>
</organism>
<keyword evidence="3 6" id="KW-0812">Transmembrane</keyword>
<evidence type="ECO:0000313" key="7">
    <source>
        <dbReference type="EMBL" id="TQR83501.1"/>
    </source>
</evidence>
<dbReference type="Pfam" id="PF03631">
    <property type="entry name" value="Virul_fac_BrkB"/>
    <property type="match status" value="1"/>
</dbReference>
<protein>
    <submittedName>
        <fullName evidence="7">YihY/virulence factor BrkB family protein</fullName>
    </submittedName>
</protein>
<evidence type="ECO:0000313" key="8">
    <source>
        <dbReference type="Proteomes" id="UP000315759"/>
    </source>
</evidence>
<accession>A0A544VU36</accession>
<dbReference type="InterPro" id="IPR017039">
    <property type="entry name" value="Virul_fac_BrkB"/>
</dbReference>
<feature type="transmembrane region" description="Helical" evidence="6">
    <location>
        <begin position="117"/>
        <end position="135"/>
    </location>
</feature>
<evidence type="ECO:0000256" key="3">
    <source>
        <dbReference type="ARBA" id="ARBA00022692"/>
    </source>
</evidence>
<dbReference type="Proteomes" id="UP000315759">
    <property type="component" value="Unassembled WGS sequence"/>
</dbReference>
<comment type="caution">
    <text evidence="7">The sequence shown here is derived from an EMBL/GenBank/DDBJ whole genome shotgun (WGS) entry which is preliminary data.</text>
</comment>
<dbReference type="GO" id="GO:0005886">
    <property type="term" value="C:plasma membrane"/>
    <property type="evidence" value="ECO:0007669"/>
    <property type="project" value="UniProtKB-SubCell"/>
</dbReference>
<gene>
    <name evidence="7" type="ORF">D8S82_26495</name>
</gene>
<proteinExistence type="predicted"/>
<name>A0A544VU36_9MYCO</name>
<feature type="transmembrane region" description="Helical" evidence="6">
    <location>
        <begin position="225"/>
        <end position="250"/>
    </location>
</feature>
<keyword evidence="2" id="KW-1003">Cell membrane</keyword>
<comment type="subcellular location">
    <subcellularLocation>
        <location evidence="1">Cell membrane</location>
        <topology evidence="1">Multi-pass membrane protein</topology>
    </subcellularLocation>
</comment>
<dbReference type="EMBL" id="VIFX01000043">
    <property type="protein sequence ID" value="TQR83501.1"/>
    <property type="molecule type" value="Genomic_DNA"/>
</dbReference>
<evidence type="ECO:0000256" key="4">
    <source>
        <dbReference type="ARBA" id="ARBA00022989"/>
    </source>
</evidence>
<sequence>MHAAVQIRPLLVVGTIWRHELRLPGRRVSGARRVREVASGVRKTFPGSDLALWAAGATYFGVIGLVPLALASLWAVGALVGHDTVTAAMDAGVAGLPQGHGTPAALRKLTEVALSMSWLQALVVLFPASLYGEGLRRAFVQMSAANDTLTGWRGRAGLLGVAAVAPFLVLAVLVAAPYVGPLYAGNGWSLVWGVVVAFHVVWVTVSTALVGVFGLIGPGRIAPRALVIGAFSTGAIVAGFLQGFVLFLAIPVEWSAPFGGLPIVGAVSALALWLFVLHILVLCGFRVTVVLGEVMRPAPS</sequence>
<feature type="transmembrane region" description="Helical" evidence="6">
    <location>
        <begin position="156"/>
        <end position="178"/>
    </location>
</feature>
<feature type="transmembrane region" description="Helical" evidence="6">
    <location>
        <begin position="270"/>
        <end position="291"/>
    </location>
</feature>
<dbReference type="AlphaFoldDB" id="A0A544VU36"/>
<keyword evidence="4 6" id="KW-1133">Transmembrane helix</keyword>